<protein>
    <submittedName>
        <fullName evidence="1">Uncharacterized protein</fullName>
    </submittedName>
</protein>
<dbReference type="Proteomes" id="UP000629365">
    <property type="component" value="Unassembled WGS sequence"/>
</dbReference>
<keyword evidence="2" id="KW-1185">Reference proteome</keyword>
<reference evidence="2" key="1">
    <citation type="journal article" date="2019" name="Int. J. Syst. Evol. Microbiol.">
        <title>The Global Catalogue of Microorganisms (GCM) 10K type strain sequencing project: providing services to taxonomists for standard genome sequencing and annotation.</title>
        <authorList>
            <consortium name="The Broad Institute Genomics Platform"/>
            <consortium name="The Broad Institute Genome Sequencing Center for Infectious Disease"/>
            <person name="Wu L."/>
            <person name="Ma J."/>
        </authorList>
    </citation>
    <scope>NUCLEOTIDE SEQUENCE [LARGE SCALE GENOMIC DNA]</scope>
    <source>
        <strain evidence="2">CCM 7640</strain>
    </source>
</reference>
<dbReference type="EMBL" id="BMCM01000004">
    <property type="protein sequence ID" value="GGD83239.1"/>
    <property type="molecule type" value="Genomic_DNA"/>
</dbReference>
<accession>A0ABQ1RUU1</accession>
<comment type="caution">
    <text evidence="1">The sequence shown here is derived from an EMBL/GenBank/DDBJ whole genome shotgun (WGS) entry which is preliminary data.</text>
</comment>
<organism evidence="1 2">
    <name type="scientific">Microbacterium murale</name>
    <dbReference type="NCBI Taxonomy" id="1081040"/>
    <lineage>
        <taxon>Bacteria</taxon>
        <taxon>Bacillati</taxon>
        <taxon>Actinomycetota</taxon>
        <taxon>Actinomycetes</taxon>
        <taxon>Micrococcales</taxon>
        <taxon>Microbacteriaceae</taxon>
        <taxon>Microbacterium</taxon>
    </lineage>
</organism>
<name>A0ABQ1RUU1_9MICO</name>
<evidence type="ECO:0000313" key="1">
    <source>
        <dbReference type="EMBL" id="GGD83239.1"/>
    </source>
</evidence>
<proteinExistence type="predicted"/>
<gene>
    <name evidence="1" type="ORF">GCM10007269_27620</name>
</gene>
<sequence length="109" mass="12058">MGSSKRLAALYDMYADEKALARIAKTAGPLQTLSSEELELERMPVTVYPKPQGVRAWVRFGPQHVRVGALLMRTTETAAGIEFTHRGENLPVLGVGQRGHDGRGRSYDY</sequence>
<evidence type="ECO:0000313" key="2">
    <source>
        <dbReference type="Proteomes" id="UP000629365"/>
    </source>
</evidence>